<evidence type="ECO:0000313" key="13">
    <source>
        <dbReference type="Proteomes" id="UP000234206"/>
    </source>
</evidence>
<evidence type="ECO:0000256" key="5">
    <source>
        <dbReference type="ARBA" id="ARBA00013151"/>
    </source>
</evidence>
<dbReference type="PROSITE" id="PS01054">
    <property type="entry name" value="TRANSALDOLASE_1"/>
    <property type="match status" value="1"/>
</dbReference>
<comment type="pathway">
    <text evidence="3 11">Carbohydrate degradation; pentose phosphate pathway; D-glyceraldehyde 3-phosphate and beta-D-fructose 6-phosphate from D-ribose 5-phosphate and D-xylulose 5-phosphate (non-oxidative stage): step 2/3.</text>
</comment>
<dbReference type="PANTHER" id="PTHR10683:SF31">
    <property type="entry name" value="TRANSALDOLASE"/>
    <property type="match status" value="1"/>
</dbReference>
<dbReference type="PIRSF" id="PIRSF036915">
    <property type="entry name" value="Trnald_Bac_Plnt"/>
    <property type="match status" value="1"/>
</dbReference>
<dbReference type="HAMAP" id="MF_00493">
    <property type="entry name" value="Transaldolase_2"/>
    <property type="match status" value="1"/>
</dbReference>
<keyword evidence="6 11" id="KW-0963">Cytoplasm</keyword>
<dbReference type="SUPFAM" id="SSF51569">
    <property type="entry name" value="Aldolase"/>
    <property type="match status" value="1"/>
</dbReference>
<dbReference type="OrthoDB" id="9809101at2"/>
<keyword evidence="8 11" id="KW-0570">Pentose shunt</keyword>
<dbReference type="InterPro" id="IPR004732">
    <property type="entry name" value="Transaldolase_2"/>
</dbReference>
<keyword evidence="13" id="KW-1185">Reference proteome</keyword>
<evidence type="ECO:0000256" key="7">
    <source>
        <dbReference type="ARBA" id="ARBA00022679"/>
    </source>
</evidence>
<protein>
    <recommendedName>
        <fullName evidence="5 11">Transaldolase</fullName>
        <ecNumber evidence="5 11">2.2.1.2</ecNumber>
    </recommendedName>
</protein>
<evidence type="ECO:0000256" key="4">
    <source>
        <dbReference type="ARBA" id="ARBA00008426"/>
    </source>
</evidence>
<evidence type="ECO:0000256" key="11">
    <source>
        <dbReference type="HAMAP-Rule" id="MF_00493"/>
    </source>
</evidence>
<dbReference type="CDD" id="cd00955">
    <property type="entry name" value="Transaldolase_like"/>
    <property type="match status" value="1"/>
</dbReference>
<dbReference type="EC" id="2.2.1.2" evidence="5 11"/>
<proteinExistence type="inferred from homology"/>
<dbReference type="Pfam" id="PF00923">
    <property type="entry name" value="TAL_FSA"/>
    <property type="match status" value="1"/>
</dbReference>
<accession>A0A2I1PE16</accession>
<evidence type="ECO:0000256" key="3">
    <source>
        <dbReference type="ARBA" id="ARBA00004857"/>
    </source>
</evidence>
<comment type="subcellular location">
    <subcellularLocation>
        <location evidence="2 11">Cytoplasm</location>
    </subcellularLocation>
</comment>
<dbReference type="InterPro" id="IPR018225">
    <property type="entry name" value="Transaldolase_AS"/>
</dbReference>
<dbReference type="Gene3D" id="3.20.20.70">
    <property type="entry name" value="Aldolase class I"/>
    <property type="match status" value="1"/>
</dbReference>
<comment type="catalytic activity">
    <reaction evidence="10 11">
        <text>D-sedoheptulose 7-phosphate + D-glyceraldehyde 3-phosphate = D-erythrose 4-phosphate + beta-D-fructose 6-phosphate</text>
        <dbReference type="Rhea" id="RHEA:17053"/>
        <dbReference type="ChEBI" id="CHEBI:16897"/>
        <dbReference type="ChEBI" id="CHEBI:57483"/>
        <dbReference type="ChEBI" id="CHEBI:57634"/>
        <dbReference type="ChEBI" id="CHEBI:59776"/>
        <dbReference type="EC" id="2.2.1.2"/>
    </reaction>
</comment>
<feature type="active site" description="Schiff-base intermediate with substrate" evidence="11">
    <location>
        <position position="158"/>
    </location>
</feature>
<dbReference type="InterPro" id="IPR013785">
    <property type="entry name" value="Aldolase_TIM"/>
</dbReference>
<keyword evidence="7 11" id="KW-0808">Transferase</keyword>
<comment type="caution">
    <text evidence="12">The sequence shown here is derived from an EMBL/GenBank/DDBJ whole genome shotgun (WGS) entry which is preliminary data.</text>
</comment>
<evidence type="ECO:0000256" key="1">
    <source>
        <dbReference type="ARBA" id="ARBA00003518"/>
    </source>
</evidence>
<reference evidence="12 13" key="1">
    <citation type="submission" date="2017-12" db="EMBL/GenBank/DDBJ databases">
        <title>Phylogenetic diversity of female urinary microbiome.</title>
        <authorList>
            <person name="Thomas-White K."/>
            <person name="Wolfe A.J."/>
        </authorList>
    </citation>
    <scope>NUCLEOTIDE SEQUENCE [LARGE SCALE GENOMIC DNA]</scope>
    <source>
        <strain evidence="12 13">UMB1298</strain>
    </source>
</reference>
<dbReference type="InterPro" id="IPR001585">
    <property type="entry name" value="TAL/FSA"/>
</dbReference>
<evidence type="ECO:0000256" key="9">
    <source>
        <dbReference type="ARBA" id="ARBA00023270"/>
    </source>
</evidence>
<dbReference type="Proteomes" id="UP000234206">
    <property type="component" value="Unassembled WGS sequence"/>
</dbReference>
<evidence type="ECO:0000313" key="12">
    <source>
        <dbReference type="EMBL" id="PKZ42860.1"/>
    </source>
</evidence>
<dbReference type="EMBL" id="PKIZ01000001">
    <property type="protein sequence ID" value="PKZ42860.1"/>
    <property type="molecule type" value="Genomic_DNA"/>
</dbReference>
<dbReference type="GO" id="GO:0005975">
    <property type="term" value="P:carbohydrate metabolic process"/>
    <property type="evidence" value="ECO:0007669"/>
    <property type="project" value="InterPro"/>
</dbReference>
<dbReference type="GO" id="GO:0006098">
    <property type="term" value="P:pentose-phosphate shunt"/>
    <property type="evidence" value="ECO:0007669"/>
    <property type="project" value="UniProtKB-UniRule"/>
</dbReference>
<dbReference type="PROSITE" id="PS00958">
    <property type="entry name" value="TRANSALDOLASE_2"/>
    <property type="match status" value="1"/>
</dbReference>
<dbReference type="UniPathway" id="UPA00115">
    <property type="reaction ID" value="UER00414"/>
</dbReference>
<sequence length="387" mass="41989">MSHTTPEASAVTRLEFPDAPQPVRDLSAQGVSIWLDDLSRPMVREGRLQEYVDTRAVVGVTTNPSIFAKALAEAADYDEQVREIAAEGVDVDEAVYRLTTTDVADACDVLLPLYERTGGQDGRVSIEVDPRLAADTQGTVEMARRLWQTIDRPNLLIKIPATVEGLPAITHVIAEGISVNVTLIFSLDRYRGVMNAYLTGLEQAREAGRDLSTIHSVASFFVSRVDAEVDKRLAALGDPAAADLRGRAALANARLAYQAFDEVFSTPRWQTLADDGATVQRPLWASTSVKDESLPDTLYVTGLVAPNTVNTMPAATLEATADHAEVTGDTVQSTYAESSAVLDRLEALGIRYQEVVDQLEREGVQKFADAWDELLGSVQQQLDAATS</sequence>
<dbReference type="PANTHER" id="PTHR10683">
    <property type="entry name" value="TRANSALDOLASE"/>
    <property type="match status" value="1"/>
</dbReference>
<dbReference type="NCBIfam" id="TIGR00876">
    <property type="entry name" value="tal_mycobact"/>
    <property type="match status" value="1"/>
</dbReference>
<gene>
    <name evidence="11 12" type="primary">tal</name>
    <name evidence="12" type="ORF">CYJ76_01045</name>
</gene>
<comment type="function">
    <text evidence="1 11">Transaldolase is important for the balance of metabolites in the pentose-phosphate pathway.</text>
</comment>
<keyword evidence="9 11" id="KW-0704">Schiff base</keyword>
<dbReference type="GO" id="GO:0004801">
    <property type="term" value="F:transaldolase activity"/>
    <property type="evidence" value="ECO:0007669"/>
    <property type="project" value="UniProtKB-UniRule"/>
</dbReference>
<dbReference type="AlphaFoldDB" id="A0A2I1PE16"/>
<dbReference type="GO" id="GO:0005737">
    <property type="term" value="C:cytoplasm"/>
    <property type="evidence" value="ECO:0007669"/>
    <property type="project" value="UniProtKB-SubCell"/>
</dbReference>
<evidence type="ECO:0000256" key="2">
    <source>
        <dbReference type="ARBA" id="ARBA00004496"/>
    </source>
</evidence>
<organism evidence="12 13">
    <name type="scientific">Kytococcus schroeteri</name>
    <dbReference type="NCBI Taxonomy" id="138300"/>
    <lineage>
        <taxon>Bacteria</taxon>
        <taxon>Bacillati</taxon>
        <taxon>Actinomycetota</taxon>
        <taxon>Actinomycetes</taxon>
        <taxon>Micrococcales</taxon>
        <taxon>Kytococcaceae</taxon>
        <taxon>Kytococcus</taxon>
    </lineage>
</organism>
<evidence type="ECO:0000256" key="10">
    <source>
        <dbReference type="ARBA" id="ARBA00048810"/>
    </source>
</evidence>
<dbReference type="RefSeq" id="WP_101848977.1">
    <property type="nucleotide sequence ID" value="NZ_PKIZ01000001.1"/>
</dbReference>
<evidence type="ECO:0000256" key="8">
    <source>
        <dbReference type="ARBA" id="ARBA00023126"/>
    </source>
</evidence>
<comment type="similarity">
    <text evidence="4 11">Belongs to the transaldolase family. Type 2 subfamily.</text>
</comment>
<name>A0A2I1PE16_9MICO</name>
<dbReference type="NCBIfam" id="NF002881">
    <property type="entry name" value="PRK03343.1"/>
    <property type="match status" value="1"/>
</dbReference>
<evidence type="ECO:0000256" key="6">
    <source>
        <dbReference type="ARBA" id="ARBA00022490"/>
    </source>
</evidence>